<dbReference type="Proteomes" id="UP000296049">
    <property type="component" value="Unassembled WGS sequence"/>
</dbReference>
<keyword evidence="3" id="KW-1185">Reference proteome</keyword>
<evidence type="ECO:0000313" key="3">
    <source>
        <dbReference type="Proteomes" id="UP000296049"/>
    </source>
</evidence>
<accession>R0K2B7</accession>
<sequence length="145" mass="16396">MGKDWQQMEQVQVNTKPVLESSWYKVLASDKDKLERSCFCLLPAEITVTKLFEFGKSVMPPCKRGGAVGERAQEFVEHCTNTAICGLARIVTSNTSVTSQELKCMQIPKVFSVAQNEDSSHYSRLQQQSKRMPRTPSKANTEYQE</sequence>
<dbReference type="EMBL" id="KB742833">
    <property type="protein sequence ID" value="EOB03757.1"/>
    <property type="molecule type" value="Genomic_DNA"/>
</dbReference>
<gene>
    <name evidence="2" type="ORF">Anapl_00037</name>
</gene>
<organism evidence="2 3">
    <name type="scientific">Anas platyrhynchos</name>
    <name type="common">Mallard</name>
    <name type="synonym">Anas boschas</name>
    <dbReference type="NCBI Taxonomy" id="8839"/>
    <lineage>
        <taxon>Eukaryota</taxon>
        <taxon>Metazoa</taxon>
        <taxon>Chordata</taxon>
        <taxon>Craniata</taxon>
        <taxon>Vertebrata</taxon>
        <taxon>Euteleostomi</taxon>
        <taxon>Archelosauria</taxon>
        <taxon>Archosauria</taxon>
        <taxon>Dinosauria</taxon>
        <taxon>Saurischia</taxon>
        <taxon>Theropoda</taxon>
        <taxon>Coelurosauria</taxon>
        <taxon>Aves</taxon>
        <taxon>Neognathae</taxon>
        <taxon>Galloanserae</taxon>
        <taxon>Anseriformes</taxon>
        <taxon>Anatidae</taxon>
        <taxon>Anatinae</taxon>
        <taxon>Anas</taxon>
    </lineage>
</organism>
<feature type="compositionally biased region" description="Polar residues" evidence="1">
    <location>
        <begin position="118"/>
        <end position="130"/>
    </location>
</feature>
<protein>
    <submittedName>
        <fullName evidence="2">Uncharacterized protein</fullName>
    </submittedName>
</protein>
<proteinExistence type="predicted"/>
<evidence type="ECO:0000256" key="1">
    <source>
        <dbReference type="SAM" id="MobiDB-lite"/>
    </source>
</evidence>
<reference evidence="3" key="1">
    <citation type="journal article" date="2013" name="Nat. Genet.">
        <title>The duck genome and transcriptome provide insight into an avian influenza virus reservoir species.</title>
        <authorList>
            <person name="Huang Y."/>
            <person name="Li Y."/>
            <person name="Burt D.W."/>
            <person name="Chen H."/>
            <person name="Zhang Y."/>
            <person name="Qian W."/>
            <person name="Kim H."/>
            <person name="Gan S."/>
            <person name="Zhao Y."/>
            <person name="Li J."/>
            <person name="Yi K."/>
            <person name="Feng H."/>
            <person name="Zhu P."/>
            <person name="Li B."/>
            <person name="Liu Q."/>
            <person name="Fairley S."/>
            <person name="Magor K.E."/>
            <person name="Du Z."/>
            <person name="Hu X."/>
            <person name="Goodman L."/>
            <person name="Tafer H."/>
            <person name="Vignal A."/>
            <person name="Lee T."/>
            <person name="Kim K.W."/>
            <person name="Sheng Z."/>
            <person name="An Y."/>
            <person name="Searle S."/>
            <person name="Herrero J."/>
            <person name="Groenen M.A."/>
            <person name="Crooijmans R.P."/>
            <person name="Faraut T."/>
            <person name="Cai Q."/>
            <person name="Webster R.G."/>
            <person name="Aldridge J.R."/>
            <person name="Warren W.C."/>
            <person name="Bartschat S."/>
            <person name="Kehr S."/>
            <person name="Marz M."/>
            <person name="Stadler P.F."/>
            <person name="Smith J."/>
            <person name="Kraus R.H."/>
            <person name="Zhao Y."/>
            <person name="Ren L."/>
            <person name="Fei J."/>
            <person name="Morisson M."/>
            <person name="Kaiser P."/>
            <person name="Griffin D.K."/>
            <person name="Rao M."/>
            <person name="Pitel F."/>
            <person name="Wang J."/>
            <person name="Li N."/>
        </authorList>
    </citation>
    <scope>NUCLEOTIDE SEQUENCE [LARGE SCALE GENOMIC DNA]</scope>
</reference>
<name>R0K2B7_ANAPL</name>
<evidence type="ECO:0000313" key="2">
    <source>
        <dbReference type="EMBL" id="EOB03757.1"/>
    </source>
</evidence>
<dbReference type="AlphaFoldDB" id="R0K2B7"/>
<feature type="region of interest" description="Disordered" evidence="1">
    <location>
        <begin position="118"/>
        <end position="145"/>
    </location>
</feature>